<feature type="region of interest" description="Disordered" evidence="1">
    <location>
        <begin position="54"/>
        <end position="74"/>
    </location>
</feature>
<comment type="caution">
    <text evidence="2">The sequence shown here is derived from an EMBL/GenBank/DDBJ whole genome shotgun (WGS) entry which is preliminary data.</text>
</comment>
<proteinExistence type="predicted"/>
<protein>
    <submittedName>
        <fullName evidence="2">Uncharacterized protein</fullName>
    </submittedName>
</protein>
<evidence type="ECO:0000313" key="2">
    <source>
        <dbReference type="EMBL" id="EUJ25471.1"/>
    </source>
</evidence>
<dbReference type="RefSeq" id="WP_036082100.1">
    <property type="nucleotide sequence ID" value="NZ_AODE01000041.1"/>
</dbReference>
<reference evidence="2 3" key="1">
    <citation type="journal article" date="2014" name="Int. J. Syst. Evol. Microbiol.">
        <title>Listeria floridensis sp. nov., Listeria aquatica sp. nov., Listeria cornellensis sp. nov., Listeria riparia sp. nov. and Listeria grandensis sp. nov., from agricultural and natural environments.</title>
        <authorList>
            <person name="den Bakker H.C."/>
            <person name="Warchocki S."/>
            <person name="Wright E.M."/>
            <person name="Allred A.F."/>
            <person name="Ahlstrom C."/>
            <person name="Manuel C.S."/>
            <person name="Stasiewicz M.J."/>
            <person name="Burrell A."/>
            <person name="Roof S."/>
            <person name="Strawn L."/>
            <person name="Fortes E.D."/>
            <person name="Nightingale K.K."/>
            <person name="Kephart D."/>
            <person name="Wiedmann M."/>
        </authorList>
    </citation>
    <scope>NUCLEOTIDE SEQUENCE [LARGE SCALE GENOMIC DNA]</scope>
    <source>
        <strain evidence="3">FSL F6-969</strain>
    </source>
</reference>
<organism evidence="2 3">
    <name type="scientific">Listeria cornellensis FSL F6-0969</name>
    <dbReference type="NCBI Taxonomy" id="1265820"/>
    <lineage>
        <taxon>Bacteria</taxon>
        <taxon>Bacillati</taxon>
        <taxon>Bacillota</taxon>
        <taxon>Bacilli</taxon>
        <taxon>Bacillales</taxon>
        <taxon>Listeriaceae</taxon>
        <taxon>Listeria</taxon>
    </lineage>
</organism>
<name>W7BQM7_9LIST</name>
<evidence type="ECO:0000256" key="1">
    <source>
        <dbReference type="SAM" id="MobiDB-lite"/>
    </source>
</evidence>
<sequence length="83" mass="9020">KAALAFYGGREVFEEVAVEAGSGGAKHDAVRGTNAPYVRTHIEALRKYRTFPKTHNKAETARSAPKKTGAAAVKSRSCFLWRA</sequence>
<evidence type="ECO:0000313" key="3">
    <source>
        <dbReference type="Proteomes" id="UP000019254"/>
    </source>
</evidence>
<dbReference type="Proteomes" id="UP000019254">
    <property type="component" value="Unassembled WGS sequence"/>
</dbReference>
<dbReference type="AlphaFoldDB" id="W7BQM7"/>
<gene>
    <name evidence="2" type="ORF">PCORN_17119</name>
</gene>
<keyword evidence="3" id="KW-1185">Reference proteome</keyword>
<feature type="non-terminal residue" evidence="2">
    <location>
        <position position="1"/>
    </location>
</feature>
<accession>W7BQM7</accession>
<dbReference type="EMBL" id="AODE01000041">
    <property type="protein sequence ID" value="EUJ25471.1"/>
    <property type="molecule type" value="Genomic_DNA"/>
</dbReference>